<dbReference type="Gene3D" id="3.30.70.270">
    <property type="match status" value="1"/>
</dbReference>
<dbReference type="EMBL" id="LSMT01000185">
    <property type="protein sequence ID" value="PFX24150.1"/>
    <property type="molecule type" value="Genomic_DNA"/>
</dbReference>
<dbReference type="AlphaFoldDB" id="A0A2B4S5S6"/>
<sequence>MSRTPRDLLAVRELTFTAARDRCITDELANKAKKEHMGEPVSEEANKIWDLNQGNGQKNTDLASASSQLFLDDESLELLTINTRKGLFRSKHSCFGVKTATAQFHRVVDAILSGIKGVMVRVDDTLVATSGGMSVHLDILKQVFSKLAKHNVRLSGPKYQVLKDKVKYMGHTLSKQGVSPVKSLQIMQMQISSEESLFRPEMKRTLTPMNTTCVLKANTPHSTTGKTPAELFLKREPRTFLSLVKPSLKTRVESRQAASKLYKDGTRPKLRSFDLHQPVRIKNGRGGRRNGYRASTLISLERQRENGDLGKQQVKISGDGAKISRITNFIVISFALLSDGEKVMSCKGEIEVDGHKIPLDFYLSGDYKFLLLVLGMNSACADYACIYYKIHKDARWDTTKPENYCWMDGNRRILAENKDLANKSNNNYGCIRSALLKIPIENVRVDEVHLLLRVTDRLEKNILNNAIEKDKKDNLDKAPLARKHKTMQKNIEAINSCGVSFSVWEKRNADGTPSGLYDWTSMVGNEKKKVLRSLPDKFPQILDPEHCDSITKLWKGFDNVYQTLSAWKPSQNRINSFFKDATEWIKLYLSLGGEVIGYENASVTPYFHILAYHLPQFIRDETPFKSFTGQGVEKINDTVRSIYHNKCNKHDACKEAMLALKRIEHLQDVERQPHQYTKKKDEYWEADIFEQRRKRPRLCVASTHDKPPITEGDVDTMTIPELKTKLKEMGIATKCRREDKLREILRKAISEIEANTLILIEALGNVQSLIGTGPIGEALMMKKTVALHSVIN</sequence>
<feature type="domain" description="Reverse transcriptase" evidence="1">
    <location>
        <begin position="80"/>
        <end position="173"/>
    </location>
</feature>
<keyword evidence="3" id="KW-1185">Reference proteome</keyword>
<evidence type="ECO:0000313" key="2">
    <source>
        <dbReference type="EMBL" id="PFX24150.1"/>
    </source>
</evidence>
<dbReference type="Gene3D" id="3.10.10.10">
    <property type="entry name" value="HIV Type 1 Reverse Transcriptase, subunit A, domain 1"/>
    <property type="match status" value="1"/>
</dbReference>
<dbReference type="Proteomes" id="UP000225706">
    <property type="component" value="Unassembled WGS sequence"/>
</dbReference>
<evidence type="ECO:0000313" key="3">
    <source>
        <dbReference type="Proteomes" id="UP000225706"/>
    </source>
</evidence>
<dbReference type="PANTHER" id="PTHR31424:SF3">
    <property type="entry name" value="RING-TYPE DOMAIN-CONTAINING PROTEIN"/>
    <property type="match status" value="1"/>
</dbReference>
<name>A0A2B4S5S6_STYPI</name>
<gene>
    <name evidence="2" type="primary">K02A2.6</name>
    <name evidence="2" type="ORF">AWC38_SpisGene11294</name>
</gene>
<organism evidence="2 3">
    <name type="scientific">Stylophora pistillata</name>
    <name type="common">Smooth cauliflower coral</name>
    <dbReference type="NCBI Taxonomy" id="50429"/>
    <lineage>
        <taxon>Eukaryota</taxon>
        <taxon>Metazoa</taxon>
        <taxon>Cnidaria</taxon>
        <taxon>Anthozoa</taxon>
        <taxon>Hexacorallia</taxon>
        <taxon>Scleractinia</taxon>
        <taxon>Astrocoeniina</taxon>
        <taxon>Pocilloporidae</taxon>
        <taxon>Stylophora</taxon>
    </lineage>
</organism>
<dbReference type="PANTHER" id="PTHR31424">
    <property type="entry name" value="PROTEIN CBG23806"/>
    <property type="match status" value="1"/>
</dbReference>
<proteinExistence type="predicted"/>
<protein>
    <submittedName>
        <fullName evidence="2">Uncharacterized protein K02A2.6</fullName>
    </submittedName>
</protein>
<comment type="caution">
    <text evidence="2">The sequence shown here is derived from an EMBL/GenBank/DDBJ whole genome shotgun (WGS) entry which is preliminary data.</text>
</comment>
<dbReference type="InterPro" id="IPR043128">
    <property type="entry name" value="Rev_trsase/Diguanyl_cyclase"/>
</dbReference>
<reference evidence="3" key="1">
    <citation type="journal article" date="2017" name="bioRxiv">
        <title>Comparative analysis of the genomes of Stylophora pistillata and Acropora digitifera provides evidence for extensive differences between species of corals.</title>
        <authorList>
            <person name="Voolstra C.R."/>
            <person name="Li Y."/>
            <person name="Liew Y.J."/>
            <person name="Baumgarten S."/>
            <person name="Zoccola D."/>
            <person name="Flot J.-F."/>
            <person name="Tambutte S."/>
            <person name="Allemand D."/>
            <person name="Aranda M."/>
        </authorList>
    </citation>
    <scope>NUCLEOTIDE SEQUENCE [LARGE SCALE GENOMIC DNA]</scope>
</reference>
<dbReference type="SUPFAM" id="SSF56672">
    <property type="entry name" value="DNA/RNA polymerases"/>
    <property type="match status" value="1"/>
</dbReference>
<accession>A0A2B4S5S6</accession>
<dbReference type="InterPro" id="IPR043502">
    <property type="entry name" value="DNA/RNA_pol_sf"/>
</dbReference>
<dbReference type="Pfam" id="PF00078">
    <property type="entry name" value="RVT_1"/>
    <property type="match status" value="1"/>
</dbReference>
<dbReference type="OrthoDB" id="10058156at2759"/>
<evidence type="ECO:0000259" key="1">
    <source>
        <dbReference type="Pfam" id="PF00078"/>
    </source>
</evidence>
<dbReference type="InterPro" id="IPR000477">
    <property type="entry name" value="RT_dom"/>
</dbReference>